<dbReference type="RefSeq" id="WP_106772860.1">
    <property type="nucleotide sequence ID" value="NZ_PXYK01000012.1"/>
</dbReference>
<organism evidence="2 3">
    <name type="scientific">Kumtagia ephedrae</name>
    <dbReference type="NCBI Taxonomy" id="2116701"/>
    <lineage>
        <taxon>Bacteria</taxon>
        <taxon>Pseudomonadati</taxon>
        <taxon>Pseudomonadota</taxon>
        <taxon>Alphaproteobacteria</taxon>
        <taxon>Hyphomicrobiales</taxon>
        <taxon>Phyllobacteriaceae</taxon>
        <taxon>Kumtagia</taxon>
    </lineage>
</organism>
<dbReference type="AlphaFoldDB" id="A0A2P7S9K9"/>
<evidence type="ECO:0000313" key="2">
    <source>
        <dbReference type="EMBL" id="PSJ59176.1"/>
    </source>
</evidence>
<reference evidence="2 3" key="1">
    <citation type="submission" date="2018-03" db="EMBL/GenBank/DDBJ databases">
        <title>The draft genome of Mesorhizobium sp. 6GN-30.</title>
        <authorList>
            <person name="Liu L."/>
            <person name="Li L."/>
            <person name="Wang T."/>
            <person name="Zhang X."/>
            <person name="Liang L."/>
        </authorList>
    </citation>
    <scope>NUCLEOTIDE SEQUENCE [LARGE SCALE GENOMIC DNA]</scope>
    <source>
        <strain evidence="2 3">6GN30</strain>
    </source>
</reference>
<name>A0A2P7S9K9_9HYPH</name>
<comment type="caution">
    <text evidence="2">The sequence shown here is derived from an EMBL/GenBank/DDBJ whole genome shotgun (WGS) entry which is preliminary data.</text>
</comment>
<evidence type="ECO:0000256" key="1">
    <source>
        <dbReference type="SAM" id="MobiDB-lite"/>
    </source>
</evidence>
<gene>
    <name evidence="2" type="ORF">C7I84_14280</name>
</gene>
<accession>A0A2P7S9K9</accession>
<keyword evidence="3" id="KW-1185">Reference proteome</keyword>
<protein>
    <submittedName>
        <fullName evidence="2">Uncharacterized protein</fullName>
    </submittedName>
</protein>
<proteinExistence type="predicted"/>
<evidence type="ECO:0000313" key="3">
    <source>
        <dbReference type="Proteomes" id="UP000241229"/>
    </source>
</evidence>
<feature type="region of interest" description="Disordered" evidence="1">
    <location>
        <begin position="98"/>
        <end position="119"/>
    </location>
</feature>
<sequence length="119" mass="13774">MKLFMVSVLSGEPDEEYMDVFDTIMRGRFDPFLDVISFILLAEGEAEARRLAMEAAGDHADWWGYPELTACREIDMAEGRRVLMSAWHVDRMEDRTSLPLAWREDPPERRRTGSKEYAG</sequence>
<dbReference type="Proteomes" id="UP000241229">
    <property type="component" value="Unassembled WGS sequence"/>
</dbReference>
<dbReference type="EMBL" id="PXYK01000012">
    <property type="protein sequence ID" value="PSJ59176.1"/>
    <property type="molecule type" value="Genomic_DNA"/>
</dbReference>